<evidence type="ECO:0000256" key="1">
    <source>
        <dbReference type="ARBA" id="ARBA00004651"/>
    </source>
</evidence>
<dbReference type="Proteomes" id="UP001174136">
    <property type="component" value="Unassembled WGS sequence"/>
</dbReference>
<dbReference type="InterPro" id="IPR000276">
    <property type="entry name" value="GPCR_Rhodpsn"/>
</dbReference>
<evidence type="ECO:0000256" key="5">
    <source>
        <dbReference type="ARBA" id="ARBA00022989"/>
    </source>
</evidence>
<feature type="transmembrane region" description="Helical" evidence="15">
    <location>
        <begin position="164"/>
        <end position="183"/>
    </location>
</feature>
<evidence type="ECO:0000313" key="17">
    <source>
        <dbReference type="EMBL" id="KAK0141442.1"/>
    </source>
</evidence>
<keyword evidence="9 13" id="KW-0675">Receptor</keyword>
<dbReference type="GO" id="GO:0004930">
    <property type="term" value="F:G protein-coupled receptor activity"/>
    <property type="evidence" value="ECO:0007669"/>
    <property type="project" value="UniProtKB-KW"/>
</dbReference>
<organism evidence="17 18">
    <name type="scientific">Merluccius polli</name>
    <name type="common">Benguela hake</name>
    <name type="synonym">Merluccius cadenati</name>
    <dbReference type="NCBI Taxonomy" id="89951"/>
    <lineage>
        <taxon>Eukaryota</taxon>
        <taxon>Metazoa</taxon>
        <taxon>Chordata</taxon>
        <taxon>Craniata</taxon>
        <taxon>Vertebrata</taxon>
        <taxon>Euteleostomi</taxon>
        <taxon>Actinopterygii</taxon>
        <taxon>Neopterygii</taxon>
        <taxon>Teleostei</taxon>
        <taxon>Neoteleostei</taxon>
        <taxon>Acanthomorphata</taxon>
        <taxon>Zeiogadaria</taxon>
        <taxon>Gadariae</taxon>
        <taxon>Gadiformes</taxon>
        <taxon>Gadoidei</taxon>
        <taxon>Merlucciidae</taxon>
        <taxon>Merluccius</taxon>
    </lineage>
</organism>
<gene>
    <name evidence="17" type="primary">GPR12_1</name>
    <name evidence="17" type="ORF">N1851_021545</name>
</gene>
<keyword evidence="18" id="KW-1185">Reference proteome</keyword>
<dbReference type="PROSITE" id="PS00237">
    <property type="entry name" value="G_PROTEIN_RECEP_F1_1"/>
    <property type="match status" value="1"/>
</dbReference>
<accession>A0AA47NZD4</accession>
<keyword evidence="8" id="KW-0564">Palmitate</keyword>
<dbReference type="InterPro" id="IPR017452">
    <property type="entry name" value="GPCR_Rhodpsn_7TM"/>
</dbReference>
<dbReference type="Gene3D" id="1.20.1070.10">
    <property type="entry name" value="Rhodopsin 7-helix transmembrane proteins"/>
    <property type="match status" value="1"/>
</dbReference>
<keyword evidence="5 15" id="KW-1133">Transmembrane helix</keyword>
<dbReference type="PRINTS" id="PR00237">
    <property type="entry name" value="GPCRRHODOPSN"/>
</dbReference>
<dbReference type="PRINTS" id="PR00644">
    <property type="entry name" value="GPRORPHANR"/>
</dbReference>
<dbReference type="GO" id="GO:0005886">
    <property type="term" value="C:plasma membrane"/>
    <property type="evidence" value="ECO:0007669"/>
    <property type="project" value="UniProtKB-SubCell"/>
</dbReference>
<proteinExistence type="inferred from homology"/>
<feature type="domain" description="G-protein coupled receptors family 1 profile" evidence="16">
    <location>
        <begin position="265"/>
        <end position="503"/>
    </location>
</feature>
<keyword evidence="10" id="KW-0325">Glycoprotein</keyword>
<feature type="transmembrane region" description="Helical" evidence="15">
    <location>
        <begin position="405"/>
        <end position="431"/>
    </location>
</feature>
<keyword evidence="6 13" id="KW-0297">G-protein coupled receptor</keyword>
<feature type="region of interest" description="Disordered" evidence="14">
    <location>
        <begin position="131"/>
        <end position="152"/>
    </location>
</feature>
<dbReference type="AlphaFoldDB" id="A0AA47NZD4"/>
<evidence type="ECO:0000256" key="14">
    <source>
        <dbReference type="SAM" id="MobiDB-lite"/>
    </source>
</evidence>
<comment type="subcellular location">
    <subcellularLocation>
        <location evidence="1">Cell membrane</location>
        <topology evidence="1">Multi-pass membrane protein</topology>
    </subcellularLocation>
</comment>
<dbReference type="InterPro" id="IPR000723">
    <property type="entry name" value="GPR_3/6/12_orphan"/>
</dbReference>
<evidence type="ECO:0000256" key="3">
    <source>
        <dbReference type="ARBA" id="ARBA00022553"/>
    </source>
</evidence>
<evidence type="ECO:0000256" key="7">
    <source>
        <dbReference type="ARBA" id="ARBA00023136"/>
    </source>
</evidence>
<dbReference type="EMBL" id="JAOPHQ010003851">
    <property type="protein sequence ID" value="KAK0141442.1"/>
    <property type="molecule type" value="Genomic_DNA"/>
</dbReference>
<protein>
    <submittedName>
        <fullName evidence="17">G-protein coupled receptor 12</fullName>
    </submittedName>
</protein>
<dbReference type="Pfam" id="PF00001">
    <property type="entry name" value="7tm_1"/>
    <property type="match status" value="1"/>
</dbReference>
<keyword evidence="11 13" id="KW-0807">Transducer</keyword>
<dbReference type="SUPFAM" id="SSF81321">
    <property type="entry name" value="Family A G protein-coupled receptor-like"/>
    <property type="match status" value="1"/>
</dbReference>
<feature type="compositionally biased region" description="Basic and acidic residues" evidence="14">
    <location>
        <begin position="141"/>
        <end position="152"/>
    </location>
</feature>
<keyword evidence="7 15" id="KW-0472">Membrane</keyword>
<evidence type="ECO:0000256" key="4">
    <source>
        <dbReference type="ARBA" id="ARBA00022692"/>
    </source>
</evidence>
<comment type="similarity">
    <text evidence="13">Belongs to the G-protein coupled receptor 1 family.</text>
</comment>
<evidence type="ECO:0000256" key="12">
    <source>
        <dbReference type="ARBA" id="ARBA00023288"/>
    </source>
</evidence>
<feature type="transmembrane region" description="Helical" evidence="15">
    <location>
        <begin position="483"/>
        <end position="505"/>
    </location>
</feature>
<evidence type="ECO:0000256" key="13">
    <source>
        <dbReference type="RuleBase" id="RU000688"/>
    </source>
</evidence>
<sequence>MARDRRPTGCRWWCARLRGCRRRPNAYQATHWWWMVPRKHRHSRLLGDRGASWTCPGSGGRRGNIAQEYAGLEGSAGKLRSPQFSEKAFFSAGSKFVILLCIAEQVDPNTGDNRHKNLRIQYLIQKRIQYSGAQGKTRTNRNNDKPKTEQETRAKIQTELMREWGTAMILSLAATAAVSGGGLNSSLDPFDSSTWGFAEDPSSNSSSSNASSSSSSSLSSSPDPSLMRTLTPDDLLLRPPPPLPLQEVSPWDVALCVTGTLISCENALVLAVLFYTPTLRAPMFVLIGSLAAADLLAGVGLILNFVCAYLLDGSAELATLLSAGLLIAAFSASVLNILAITVDRYLSLYNALTYHTERTLTVTYVMVLLVWLSGAALGLLPALGWNCLRDASACSVCRPVTRGNAVALAVAFLLVFALMTQLYLQICKIAFRHAQQIAVQHQFLAISTTKGVSTLSAILCAFGACWLPFATYSIVADSSYPAAYTYAAVLPATCCSVLNPVIYAFRNPDIQKSLWMACCGCVPSNLSLRPRTSSDV</sequence>
<evidence type="ECO:0000256" key="15">
    <source>
        <dbReference type="SAM" id="Phobius"/>
    </source>
</evidence>
<evidence type="ECO:0000256" key="11">
    <source>
        <dbReference type="ARBA" id="ARBA00023224"/>
    </source>
</evidence>
<dbReference type="PANTHER" id="PTHR22750">
    <property type="entry name" value="G-PROTEIN COUPLED RECEPTOR"/>
    <property type="match status" value="1"/>
</dbReference>
<reference evidence="17" key="1">
    <citation type="journal article" date="2023" name="Front. Mar. Sci.">
        <title>A new Merluccius polli reference genome to investigate the effects of global change in West African waters.</title>
        <authorList>
            <person name="Mateo J.L."/>
            <person name="Blanco-Fernandez C."/>
            <person name="Garcia-Vazquez E."/>
            <person name="Machado-Schiaffino G."/>
        </authorList>
    </citation>
    <scope>NUCLEOTIDE SEQUENCE</scope>
    <source>
        <strain evidence="17">C29</strain>
        <tissue evidence="17">Fin</tissue>
    </source>
</reference>
<feature type="transmembrane region" description="Helical" evidence="15">
    <location>
        <begin position="283"/>
        <end position="311"/>
    </location>
</feature>
<dbReference type="PROSITE" id="PS50262">
    <property type="entry name" value="G_PROTEIN_RECEP_F1_2"/>
    <property type="match status" value="1"/>
</dbReference>
<evidence type="ECO:0000259" key="16">
    <source>
        <dbReference type="PROSITE" id="PS50262"/>
    </source>
</evidence>
<feature type="transmembrane region" description="Helical" evidence="15">
    <location>
        <begin position="361"/>
        <end position="385"/>
    </location>
</feature>
<evidence type="ECO:0000256" key="9">
    <source>
        <dbReference type="ARBA" id="ARBA00023170"/>
    </source>
</evidence>
<feature type="transmembrane region" description="Helical" evidence="15">
    <location>
        <begin position="317"/>
        <end position="340"/>
    </location>
</feature>
<keyword evidence="12" id="KW-0449">Lipoprotein</keyword>
<feature type="transmembrane region" description="Helical" evidence="15">
    <location>
        <begin position="251"/>
        <end position="276"/>
    </location>
</feature>
<feature type="compositionally biased region" description="Low complexity" evidence="14">
    <location>
        <begin position="200"/>
        <end position="233"/>
    </location>
</feature>
<evidence type="ECO:0000256" key="8">
    <source>
        <dbReference type="ARBA" id="ARBA00023139"/>
    </source>
</evidence>
<evidence type="ECO:0000256" key="6">
    <source>
        <dbReference type="ARBA" id="ARBA00023040"/>
    </source>
</evidence>
<keyword evidence="3" id="KW-0597">Phosphoprotein</keyword>
<evidence type="ECO:0000313" key="18">
    <source>
        <dbReference type="Proteomes" id="UP001174136"/>
    </source>
</evidence>
<keyword evidence="2" id="KW-1003">Cell membrane</keyword>
<comment type="caution">
    <text evidence="17">The sequence shown here is derived from an EMBL/GenBank/DDBJ whole genome shotgun (WGS) entry which is preliminary data.</text>
</comment>
<keyword evidence="4 13" id="KW-0812">Transmembrane</keyword>
<evidence type="ECO:0000256" key="10">
    <source>
        <dbReference type="ARBA" id="ARBA00023180"/>
    </source>
</evidence>
<feature type="region of interest" description="Disordered" evidence="14">
    <location>
        <begin position="198"/>
        <end position="233"/>
    </location>
</feature>
<evidence type="ECO:0000256" key="2">
    <source>
        <dbReference type="ARBA" id="ARBA00022475"/>
    </source>
</evidence>
<dbReference type="SMART" id="SM01381">
    <property type="entry name" value="7TM_GPCR_Srsx"/>
    <property type="match status" value="1"/>
</dbReference>
<feature type="transmembrane region" description="Helical" evidence="15">
    <location>
        <begin position="452"/>
        <end position="471"/>
    </location>
</feature>
<name>A0AA47NZD4_MERPO</name>